<keyword evidence="2" id="KW-1185">Reference proteome</keyword>
<accession>A0AA39MFX2</accession>
<comment type="caution">
    <text evidence="1">The sequence shown here is derived from an EMBL/GenBank/DDBJ whole genome shotgun (WGS) entry which is preliminary data.</text>
</comment>
<dbReference type="Proteomes" id="UP001175226">
    <property type="component" value="Unassembled WGS sequence"/>
</dbReference>
<organism evidence="1 2">
    <name type="scientific">Armillaria borealis</name>
    <dbReference type="NCBI Taxonomy" id="47425"/>
    <lineage>
        <taxon>Eukaryota</taxon>
        <taxon>Fungi</taxon>
        <taxon>Dikarya</taxon>
        <taxon>Basidiomycota</taxon>
        <taxon>Agaricomycotina</taxon>
        <taxon>Agaricomycetes</taxon>
        <taxon>Agaricomycetidae</taxon>
        <taxon>Agaricales</taxon>
        <taxon>Marasmiineae</taxon>
        <taxon>Physalacriaceae</taxon>
        <taxon>Armillaria</taxon>
    </lineage>
</organism>
<evidence type="ECO:0000313" key="1">
    <source>
        <dbReference type="EMBL" id="KAK0432812.1"/>
    </source>
</evidence>
<name>A0AA39MFX2_9AGAR</name>
<gene>
    <name evidence="1" type="ORF">EV421DRAFT_1893115</name>
</gene>
<dbReference type="AlphaFoldDB" id="A0AA39MFX2"/>
<dbReference type="SUPFAM" id="SSF53098">
    <property type="entry name" value="Ribonuclease H-like"/>
    <property type="match status" value="1"/>
</dbReference>
<proteinExistence type="predicted"/>
<sequence>MPALSSPLWKFFYKSSVKQNQHHYKAYCYGCLNTHHPLTVNDEITQKNVLQFHEEDWFISACTTIRHLCGEHSALCTHLLKCNNASVEAKAVAKQDCDLQKKQKCLFENIKKSMKQLKLKVYQGIDILFTEEQKEEIHQQFCHATISANLPYQWVEDPEIIKLLLMFRSHADSVIPSRKVLSRCLLDQEYDWVQDELKDEMKGKYNSVTRVDASTYLIDVQNTTVSKKDGESMCTAFEEMIDHTERVYKCIPVDMVTDGDSGSQHGQDLLSIKCPWIFTSPCSSYQFQLILGDYFKECAIGATAAEQAMNLTGWILGHQPVRSIFDRAQEFKNNEKVWAYLVTNLICWTTHSLSFNCLIILKPSLRYAVAIGEEKIVDTQVGAEKDSKDHCKLIDSAEFWTSLEQVTDNIEPIYYGTNINQSDKTHPDQVVLTFTGIYLHFEHHPDRTIVTGMSKCIEKQWAAMDQLMYIFALILNPYKQTDRFRDKAGANVFTLSTDIITGNNPILVWEQLQGTPEVAELVDFTILLVGVLLQKMSTVSTQQYSLFMKAHMKDRLCQNHATEQVQQLLAIPHYADTIEEGADMSGSEEEGAKRKLFLVVSKAAWRHELARWQKSDSTEAVMPVRQQGHQTWLLAKLSALFGSIASHLIEQELLMELLVAEYSDELVDDGALEGSGDDFKG</sequence>
<evidence type="ECO:0008006" key="3">
    <source>
        <dbReference type="Google" id="ProtNLM"/>
    </source>
</evidence>
<dbReference type="EMBL" id="JAUEPT010000089">
    <property type="protein sequence ID" value="KAK0432812.1"/>
    <property type="molecule type" value="Genomic_DNA"/>
</dbReference>
<protein>
    <recommendedName>
        <fullName evidence="3">DUF659 domain-containing protein</fullName>
    </recommendedName>
</protein>
<evidence type="ECO:0000313" key="2">
    <source>
        <dbReference type="Proteomes" id="UP001175226"/>
    </source>
</evidence>
<dbReference type="InterPro" id="IPR012337">
    <property type="entry name" value="RNaseH-like_sf"/>
</dbReference>
<reference evidence="1" key="1">
    <citation type="submission" date="2023-06" db="EMBL/GenBank/DDBJ databases">
        <authorList>
            <consortium name="Lawrence Berkeley National Laboratory"/>
            <person name="Ahrendt S."/>
            <person name="Sahu N."/>
            <person name="Indic B."/>
            <person name="Wong-Bajracharya J."/>
            <person name="Merenyi Z."/>
            <person name="Ke H.-M."/>
            <person name="Monk M."/>
            <person name="Kocsube S."/>
            <person name="Drula E."/>
            <person name="Lipzen A."/>
            <person name="Balint B."/>
            <person name="Henrissat B."/>
            <person name="Andreopoulos B."/>
            <person name="Martin F.M."/>
            <person name="Harder C.B."/>
            <person name="Rigling D."/>
            <person name="Ford K.L."/>
            <person name="Foster G.D."/>
            <person name="Pangilinan J."/>
            <person name="Papanicolaou A."/>
            <person name="Barry K."/>
            <person name="LaButti K."/>
            <person name="Viragh M."/>
            <person name="Koriabine M."/>
            <person name="Yan M."/>
            <person name="Riley R."/>
            <person name="Champramary S."/>
            <person name="Plett K.L."/>
            <person name="Tsai I.J."/>
            <person name="Slot J."/>
            <person name="Sipos G."/>
            <person name="Plett J."/>
            <person name="Nagy L.G."/>
            <person name="Grigoriev I.V."/>
        </authorList>
    </citation>
    <scope>NUCLEOTIDE SEQUENCE</scope>
    <source>
        <strain evidence="1">FPL87.14</strain>
    </source>
</reference>